<protein>
    <submittedName>
        <fullName evidence="12">Uncharacterized protein</fullName>
    </submittedName>
</protein>
<evidence type="ECO:0000313" key="13">
    <source>
        <dbReference type="Proteomes" id="UP001341281"/>
    </source>
</evidence>
<feature type="domain" description="Disease resistance protein winged helix" evidence="10">
    <location>
        <begin position="442"/>
        <end position="509"/>
    </location>
</feature>
<keyword evidence="5" id="KW-0611">Plant defense</keyword>
<evidence type="ECO:0000256" key="5">
    <source>
        <dbReference type="ARBA" id="ARBA00022821"/>
    </source>
</evidence>
<keyword evidence="4" id="KW-0547">Nucleotide-binding</keyword>
<dbReference type="GO" id="GO:0006952">
    <property type="term" value="P:defense response"/>
    <property type="evidence" value="ECO:0007669"/>
    <property type="project" value="UniProtKB-KW"/>
</dbReference>
<dbReference type="InterPro" id="IPR041118">
    <property type="entry name" value="Rx_N"/>
</dbReference>
<dbReference type="AlphaFoldDB" id="A0AAQ3PKY6"/>
<gene>
    <name evidence="12" type="ORF">U9M48_005019</name>
</gene>
<dbReference type="Pfam" id="PF23598">
    <property type="entry name" value="LRR_14"/>
    <property type="match status" value="1"/>
</dbReference>
<dbReference type="Gene3D" id="1.20.5.4130">
    <property type="match status" value="1"/>
</dbReference>
<keyword evidence="3" id="KW-0677">Repeat</keyword>
<dbReference type="Pfam" id="PF18052">
    <property type="entry name" value="Rx_N"/>
    <property type="match status" value="1"/>
</dbReference>
<dbReference type="PANTHER" id="PTHR36766:SF36">
    <property type="entry name" value="AAA+ ATPASE DOMAIN-CONTAINING PROTEIN"/>
    <property type="match status" value="1"/>
</dbReference>
<dbReference type="SUPFAM" id="SSF52058">
    <property type="entry name" value="L domain-like"/>
    <property type="match status" value="1"/>
</dbReference>
<dbReference type="Gene3D" id="1.10.10.10">
    <property type="entry name" value="Winged helix-like DNA-binding domain superfamily/Winged helix DNA-binding domain"/>
    <property type="match status" value="1"/>
</dbReference>
<dbReference type="InterPro" id="IPR055414">
    <property type="entry name" value="LRR_R13L4/SHOC2-like"/>
</dbReference>
<evidence type="ECO:0000256" key="7">
    <source>
        <dbReference type="ARBA" id="ARBA00023054"/>
    </source>
</evidence>
<dbReference type="EMBL" id="CP144745">
    <property type="protein sequence ID" value="WVZ54179.1"/>
    <property type="molecule type" value="Genomic_DNA"/>
</dbReference>
<feature type="domain" description="Disease resistance R13L4/SHOC-2-like LRR" evidence="11">
    <location>
        <begin position="562"/>
        <end position="830"/>
    </location>
</feature>
<dbReference type="InterPro" id="IPR002182">
    <property type="entry name" value="NB-ARC"/>
</dbReference>
<comment type="similarity">
    <text evidence="1">Belongs to the disease resistance NB-LRR family.</text>
</comment>
<evidence type="ECO:0000259" key="8">
    <source>
        <dbReference type="Pfam" id="PF00931"/>
    </source>
</evidence>
<dbReference type="PRINTS" id="PR00364">
    <property type="entry name" value="DISEASERSIST"/>
</dbReference>
<dbReference type="GO" id="GO:0005524">
    <property type="term" value="F:ATP binding"/>
    <property type="evidence" value="ECO:0007669"/>
    <property type="project" value="UniProtKB-KW"/>
</dbReference>
<dbReference type="InterPro" id="IPR036388">
    <property type="entry name" value="WH-like_DNA-bd_sf"/>
</dbReference>
<keyword evidence="13" id="KW-1185">Reference proteome</keyword>
<name>A0AAQ3PKY6_PASNO</name>
<accession>A0AAQ3PKY6</accession>
<keyword evidence="2" id="KW-0433">Leucine-rich repeat</keyword>
<evidence type="ECO:0000256" key="6">
    <source>
        <dbReference type="ARBA" id="ARBA00022840"/>
    </source>
</evidence>
<keyword evidence="7" id="KW-0175">Coiled coil</keyword>
<evidence type="ECO:0000259" key="10">
    <source>
        <dbReference type="Pfam" id="PF23559"/>
    </source>
</evidence>
<feature type="domain" description="NB-ARC" evidence="8">
    <location>
        <begin position="194"/>
        <end position="352"/>
    </location>
</feature>
<organism evidence="12 13">
    <name type="scientific">Paspalum notatum var. saurae</name>
    <dbReference type="NCBI Taxonomy" id="547442"/>
    <lineage>
        <taxon>Eukaryota</taxon>
        <taxon>Viridiplantae</taxon>
        <taxon>Streptophyta</taxon>
        <taxon>Embryophyta</taxon>
        <taxon>Tracheophyta</taxon>
        <taxon>Spermatophyta</taxon>
        <taxon>Magnoliopsida</taxon>
        <taxon>Liliopsida</taxon>
        <taxon>Poales</taxon>
        <taxon>Poaceae</taxon>
        <taxon>PACMAD clade</taxon>
        <taxon>Panicoideae</taxon>
        <taxon>Andropogonodae</taxon>
        <taxon>Paspaleae</taxon>
        <taxon>Paspalinae</taxon>
        <taxon>Paspalum</taxon>
    </lineage>
</organism>
<dbReference type="GO" id="GO:0051707">
    <property type="term" value="P:response to other organism"/>
    <property type="evidence" value="ECO:0007669"/>
    <property type="project" value="UniProtKB-ARBA"/>
</dbReference>
<dbReference type="Proteomes" id="UP001341281">
    <property type="component" value="Chromosome 01"/>
</dbReference>
<dbReference type="InterPro" id="IPR027417">
    <property type="entry name" value="P-loop_NTPase"/>
</dbReference>
<dbReference type="InterPro" id="IPR038005">
    <property type="entry name" value="RX-like_CC"/>
</dbReference>
<reference evidence="12 13" key="1">
    <citation type="submission" date="2024-02" db="EMBL/GenBank/DDBJ databases">
        <title>High-quality chromosome-scale genome assembly of Pensacola bahiagrass (Paspalum notatum Flugge var. saurae).</title>
        <authorList>
            <person name="Vega J.M."/>
            <person name="Podio M."/>
            <person name="Orjuela J."/>
            <person name="Siena L.A."/>
            <person name="Pessino S.C."/>
            <person name="Combes M.C."/>
            <person name="Mariac C."/>
            <person name="Albertini E."/>
            <person name="Pupilli F."/>
            <person name="Ortiz J.P.A."/>
            <person name="Leblanc O."/>
        </authorList>
    </citation>
    <scope>NUCLEOTIDE SEQUENCE [LARGE SCALE GENOMIC DNA]</scope>
    <source>
        <strain evidence="12">R1</strain>
        <tissue evidence="12">Leaf</tissue>
    </source>
</reference>
<proteinExistence type="inferred from homology"/>
<feature type="non-terminal residue" evidence="12">
    <location>
        <position position="1"/>
    </location>
</feature>
<evidence type="ECO:0000313" key="12">
    <source>
        <dbReference type="EMBL" id="WVZ54179.1"/>
    </source>
</evidence>
<feature type="domain" description="Disease resistance N-terminal" evidence="9">
    <location>
        <begin position="10"/>
        <end position="90"/>
    </location>
</feature>
<dbReference type="PANTHER" id="PTHR36766">
    <property type="entry name" value="PLANT BROAD-SPECTRUM MILDEW RESISTANCE PROTEIN RPW8"/>
    <property type="match status" value="1"/>
</dbReference>
<evidence type="ECO:0000256" key="2">
    <source>
        <dbReference type="ARBA" id="ARBA00022614"/>
    </source>
</evidence>
<dbReference type="GO" id="GO:0043531">
    <property type="term" value="F:ADP binding"/>
    <property type="evidence" value="ECO:0007669"/>
    <property type="project" value="InterPro"/>
</dbReference>
<dbReference type="CDD" id="cd14798">
    <property type="entry name" value="RX-CC_like"/>
    <property type="match status" value="1"/>
</dbReference>
<dbReference type="Gene3D" id="3.80.10.10">
    <property type="entry name" value="Ribonuclease Inhibitor"/>
    <property type="match status" value="1"/>
</dbReference>
<dbReference type="Pfam" id="PF23559">
    <property type="entry name" value="WHD_DRP"/>
    <property type="match status" value="1"/>
</dbReference>
<evidence type="ECO:0000259" key="11">
    <source>
        <dbReference type="Pfam" id="PF23598"/>
    </source>
</evidence>
<evidence type="ECO:0000256" key="4">
    <source>
        <dbReference type="ARBA" id="ARBA00022741"/>
    </source>
</evidence>
<dbReference type="InterPro" id="IPR032675">
    <property type="entry name" value="LRR_dom_sf"/>
</dbReference>
<evidence type="ECO:0000259" key="9">
    <source>
        <dbReference type="Pfam" id="PF18052"/>
    </source>
</evidence>
<keyword evidence="6" id="KW-0067">ATP-binding</keyword>
<dbReference type="Gene3D" id="3.40.50.300">
    <property type="entry name" value="P-loop containing nucleotide triphosphate hydrolases"/>
    <property type="match status" value="1"/>
</dbReference>
<sequence length="1030" mass="116501">MAGVLDALASYVQNMLTEIAKEEVHILLGVTGEIGNMGVKLGDLKNFLVDADRRNITDLSVQAWVKDLRRAMYEATDILDLCQLKAMEKGPSQDMGCFNPLLFCMRNPLHAHDIGKRIKNLNERLDDIKARSVSYEFIDLGSYEDRGGNMVSPSSGTRETSWALDESGLVGEKIEEDTRNLVQMLTQEYQTNQEYRNIMVFAIVGVGGIGKTTLAQKIFNNEIIQQEFPKKLWLSVNQEPNETEILRRAIIEAGGNHLATGNTKAALERALIEALKGHKILLIMDDVWDHRIWVGVLRTPLVNAIVAHGSRVLVTTRHDTVARGMLAKKPYHRVSKLEYEDAWLLLKKQVVGNGNDDEQKVDVLRDIGMGIIAKCDGLPLAVKVMGGLLHHRKILRSDWEKVLNDSIWSVSQMPEELSNAVYLSYQYLNPNLKPCFLHYALLPKSTVFWKSTIVAMWISEGYVHGNSYNLEAVGEDYYNQLIARNLIEPNERYADQVVCNMHDVVRSFAQYVARDEALIACGSETSVTDKHNSQNVIQLTLEAKESESKEVEWSSLQVHRSLRTLIIVGQMKINPGDSFSSFSSLRVVHIEDGNFNALSESLIHLKHLRYLSIRSTDTSRLPENIAKIKFLEHIDLTGCEDLVKLPSGIVKLQQLRYLGLYCTSINNIPKGFGRLTNLRTLDGFPAHVDGDWCSLEELGPLDQLMHLQIRGLEHVSSSSFAIKARLPEKVRLTYLLLNCTIGDGDDHRLVKEEEQQQIMNVFDELCPPSSLENLVIEGYFGRQLPSWMTSTSIAPLGRLRILGLDDLPFCTELPNNGLCQLPNLELLQIKRAPAIKHIGPEYLLLHHHENPRAMENIGSDLKIQVIKCPNLERINNLPRLHNLYVIICPKLKVLEGLPALQRLVLEDYGMETLPRYLHGVNPRHLQIDCSLSLLTCIAAGKSSPEWGKFNHIQQVKAYSGDKDSPRKWHVLYTREPFFFETNISRSAIGEGNELTMQLLHHPGTALCLLTGEYVRLERIRWLDYAHMLTN</sequence>
<dbReference type="SUPFAM" id="SSF52540">
    <property type="entry name" value="P-loop containing nucleoside triphosphate hydrolases"/>
    <property type="match status" value="1"/>
</dbReference>
<evidence type="ECO:0000256" key="1">
    <source>
        <dbReference type="ARBA" id="ARBA00008894"/>
    </source>
</evidence>
<dbReference type="InterPro" id="IPR058922">
    <property type="entry name" value="WHD_DRP"/>
</dbReference>
<evidence type="ECO:0000256" key="3">
    <source>
        <dbReference type="ARBA" id="ARBA00022737"/>
    </source>
</evidence>
<dbReference type="Pfam" id="PF00931">
    <property type="entry name" value="NB-ARC"/>
    <property type="match status" value="1"/>
</dbReference>